<proteinExistence type="predicted"/>
<comment type="caution">
    <text evidence="2">The sequence shown here is derived from an EMBL/GenBank/DDBJ whole genome shotgun (WGS) entry which is preliminary data.</text>
</comment>
<name>A0ABV2B4E0_9GAMM</name>
<evidence type="ECO:0000313" key="2">
    <source>
        <dbReference type="EMBL" id="MES1930757.1"/>
    </source>
</evidence>
<keyword evidence="1" id="KW-0812">Transmembrane</keyword>
<feature type="transmembrane region" description="Helical" evidence="1">
    <location>
        <begin position="12"/>
        <end position="31"/>
    </location>
</feature>
<organism evidence="2 3">
    <name type="scientific">Salinisphaera dokdonensis CL-ES53</name>
    <dbReference type="NCBI Taxonomy" id="1304272"/>
    <lineage>
        <taxon>Bacteria</taxon>
        <taxon>Pseudomonadati</taxon>
        <taxon>Pseudomonadota</taxon>
        <taxon>Gammaproteobacteria</taxon>
        <taxon>Salinisphaerales</taxon>
        <taxon>Salinisphaeraceae</taxon>
        <taxon>Salinisphaera</taxon>
    </lineage>
</organism>
<protein>
    <recommendedName>
        <fullName evidence="4">Lipoprotein</fullName>
    </recommendedName>
</protein>
<sequence length="132" mass="13889">MKRQQALAGNTFVAVAHGGIQAGYSSMLFPLNATEVFMLRTVTLAALVTGSLALTACGGSDHPKHPPQGKHGAVVMPAASPSIHFKVNDANGNTMDLMIECGADTSLKQCAEVNQNIIDKVTKIRSENAKKN</sequence>
<evidence type="ECO:0000256" key="1">
    <source>
        <dbReference type="SAM" id="Phobius"/>
    </source>
</evidence>
<keyword evidence="3" id="KW-1185">Reference proteome</keyword>
<reference evidence="2 3" key="1">
    <citation type="submission" date="2013-03" db="EMBL/GenBank/DDBJ databases">
        <title>Salinisphaera dokdonensis CL-ES53 Genome Sequencing.</title>
        <authorList>
            <person name="Li C."/>
            <person name="Lai Q."/>
            <person name="Shao Z."/>
        </authorList>
    </citation>
    <scope>NUCLEOTIDE SEQUENCE [LARGE SCALE GENOMIC DNA]</scope>
    <source>
        <strain evidence="2 3">CL-ES53</strain>
    </source>
</reference>
<dbReference type="Proteomes" id="UP001460888">
    <property type="component" value="Unassembled WGS sequence"/>
</dbReference>
<evidence type="ECO:0008006" key="4">
    <source>
        <dbReference type="Google" id="ProtNLM"/>
    </source>
</evidence>
<gene>
    <name evidence="2" type="ORF">SADO_15954</name>
</gene>
<keyword evidence="1" id="KW-0472">Membrane</keyword>
<keyword evidence="1" id="KW-1133">Transmembrane helix</keyword>
<dbReference type="EMBL" id="APND01000005">
    <property type="protein sequence ID" value="MES1930757.1"/>
    <property type="molecule type" value="Genomic_DNA"/>
</dbReference>
<evidence type="ECO:0000313" key="3">
    <source>
        <dbReference type="Proteomes" id="UP001460888"/>
    </source>
</evidence>
<accession>A0ABV2B4E0</accession>